<comment type="subcellular location">
    <subcellularLocation>
        <location evidence="1">Cytoplasm</location>
    </subcellularLocation>
</comment>
<dbReference type="Gene3D" id="1.10.238.10">
    <property type="entry name" value="EF-hand"/>
    <property type="match status" value="1"/>
</dbReference>
<name>A0A1W4XFC3_AGRPL</name>
<dbReference type="PROSITE" id="PS00018">
    <property type="entry name" value="EF_HAND_1"/>
    <property type="match status" value="1"/>
</dbReference>
<evidence type="ECO:0000259" key="7">
    <source>
        <dbReference type="PROSITE" id="PS50222"/>
    </source>
</evidence>
<proteinExistence type="predicted"/>
<evidence type="ECO:0000256" key="4">
    <source>
        <dbReference type="ARBA" id="ARBA00022737"/>
    </source>
</evidence>
<accession>A0A1W4XFC3</accession>
<organism evidence="8 9">
    <name type="scientific">Agrilus planipennis</name>
    <name type="common">Emerald ash borer</name>
    <name type="synonym">Agrilus marcopoli</name>
    <dbReference type="NCBI Taxonomy" id="224129"/>
    <lineage>
        <taxon>Eukaryota</taxon>
        <taxon>Metazoa</taxon>
        <taxon>Ecdysozoa</taxon>
        <taxon>Arthropoda</taxon>
        <taxon>Hexapoda</taxon>
        <taxon>Insecta</taxon>
        <taxon>Pterygota</taxon>
        <taxon>Neoptera</taxon>
        <taxon>Endopterygota</taxon>
        <taxon>Coleoptera</taxon>
        <taxon>Polyphaga</taxon>
        <taxon>Elateriformia</taxon>
        <taxon>Buprestoidea</taxon>
        <taxon>Buprestidae</taxon>
        <taxon>Agrilinae</taxon>
        <taxon>Agrilus</taxon>
    </lineage>
</organism>
<gene>
    <name evidence="9" type="primary">LOC108740991</name>
</gene>
<evidence type="ECO:0000256" key="3">
    <source>
        <dbReference type="ARBA" id="ARBA00022723"/>
    </source>
</evidence>
<dbReference type="GO" id="GO:0005509">
    <property type="term" value="F:calcium ion binding"/>
    <property type="evidence" value="ECO:0007669"/>
    <property type="project" value="InterPro"/>
</dbReference>
<dbReference type="RefSeq" id="XP_018331045.1">
    <property type="nucleotide sequence ID" value="XM_018475543.2"/>
</dbReference>
<dbReference type="Proteomes" id="UP000192223">
    <property type="component" value="Unplaced"/>
</dbReference>
<evidence type="ECO:0000256" key="1">
    <source>
        <dbReference type="ARBA" id="ARBA00004496"/>
    </source>
</evidence>
<keyword evidence="8" id="KW-1185">Reference proteome</keyword>
<dbReference type="GeneID" id="108740991"/>
<dbReference type="STRING" id="224129.A0A1W4XFC3"/>
<dbReference type="PANTHER" id="PTHR46212:SF3">
    <property type="entry name" value="GH27120P"/>
    <property type="match status" value="1"/>
</dbReference>
<dbReference type="InterPro" id="IPR051426">
    <property type="entry name" value="Peflin/Sorcin_CaBP"/>
</dbReference>
<dbReference type="InterPro" id="IPR002048">
    <property type="entry name" value="EF_hand_dom"/>
</dbReference>
<feature type="domain" description="EF-hand" evidence="7">
    <location>
        <begin position="55"/>
        <end position="90"/>
    </location>
</feature>
<dbReference type="GO" id="GO:0048306">
    <property type="term" value="F:calcium-dependent protein binding"/>
    <property type="evidence" value="ECO:0007669"/>
    <property type="project" value="UniProtKB-ARBA"/>
</dbReference>
<evidence type="ECO:0000256" key="6">
    <source>
        <dbReference type="SAM" id="MobiDB-lite"/>
    </source>
</evidence>
<dbReference type="OrthoDB" id="10248537at2759"/>
<feature type="compositionally biased region" description="Polar residues" evidence="6">
    <location>
        <begin position="1"/>
        <end position="26"/>
    </location>
</feature>
<dbReference type="KEGG" id="apln:108740991"/>
<keyword evidence="3" id="KW-0479">Metal-binding</keyword>
<evidence type="ECO:0000313" key="9">
    <source>
        <dbReference type="RefSeq" id="XP_018331045.1"/>
    </source>
</evidence>
<feature type="domain" description="EF-hand" evidence="7">
    <location>
        <begin position="122"/>
        <end position="157"/>
    </location>
</feature>
<dbReference type="PROSITE" id="PS50222">
    <property type="entry name" value="EF_HAND_2"/>
    <property type="match status" value="2"/>
</dbReference>
<dbReference type="SUPFAM" id="SSF47473">
    <property type="entry name" value="EF-hand"/>
    <property type="match status" value="1"/>
</dbReference>
<dbReference type="PANTHER" id="PTHR46212">
    <property type="entry name" value="PEFLIN"/>
    <property type="match status" value="1"/>
</dbReference>
<dbReference type="AlphaFoldDB" id="A0A1W4XFC3"/>
<keyword evidence="2" id="KW-0963">Cytoplasm</keyword>
<protein>
    <submittedName>
        <fullName evidence="9">Peflin-like</fullName>
    </submittedName>
</protein>
<sequence>MSLGSQPGSVSKDQSFLSKQDETQANPEVPKRPLKMYGDITSGESKVSAKLPTSVNPSDFHKLFQSMDTQTKGKITAKELQQAFEIFQGKHFSDAACKFVVRLFDLDKAGGLDIKEFEVLYFCVKQWVGAFNAYDRDKTGFLSETELDYALRQMDINFSKEFIKFLISRSDPQARKISLDQFIVFCVQVQKFTEEFKVRDQNYTGNISLRYEDFLELIMRCF</sequence>
<dbReference type="InterPro" id="IPR011992">
    <property type="entry name" value="EF-hand-dom_pair"/>
</dbReference>
<dbReference type="InterPro" id="IPR018247">
    <property type="entry name" value="EF_Hand_1_Ca_BS"/>
</dbReference>
<evidence type="ECO:0000256" key="2">
    <source>
        <dbReference type="ARBA" id="ARBA00022490"/>
    </source>
</evidence>
<dbReference type="Pfam" id="PF13499">
    <property type="entry name" value="EF-hand_7"/>
    <property type="match status" value="2"/>
</dbReference>
<evidence type="ECO:0000313" key="8">
    <source>
        <dbReference type="Proteomes" id="UP000192223"/>
    </source>
</evidence>
<dbReference type="GO" id="GO:0005737">
    <property type="term" value="C:cytoplasm"/>
    <property type="evidence" value="ECO:0007669"/>
    <property type="project" value="UniProtKB-SubCell"/>
</dbReference>
<dbReference type="InParanoid" id="A0A1W4XFC3"/>
<feature type="region of interest" description="Disordered" evidence="6">
    <location>
        <begin position="1"/>
        <end position="38"/>
    </location>
</feature>
<evidence type="ECO:0000256" key="5">
    <source>
        <dbReference type="ARBA" id="ARBA00022837"/>
    </source>
</evidence>
<keyword evidence="5" id="KW-0106">Calcium</keyword>
<dbReference type="SMART" id="SM00054">
    <property type="entry name" value="EFh"/>
    <property type="match status" value="2"/>
</dbReference>
<keyword evidence="4" id="KW-0677">Repeat</keyword>
<reference evidence="9" key="1">
    <citation type="submission" date="2025-08" db="UniProtKB">
        <authorList>
            <consortium name="RefSeq"/>
        </authorList>
    </citation>
    <scope>IDENTIFICATION</scope>
    <source>
        <tissue evidence="9">Entire body</tissue>
    </source>
</reference>